<evidence type="ECO:0000313" key="1">
    <source>
        <dbReference type="EMBL" id="GFY75356.1"/>
    </source>
</evidence>
<name>A0A8X6YLS8_9ARAC</name>
<keyword evidence="2" id="KW-1185">Reference proteome</keyword>
<dbReference type="EMBL" id="BMAV01021328">
    <property type="protein sequence ID" value="GFY75356.1"/>
    <property type="molecule type" value="Genomic_DNA"/>
</dbReference>
<comment type="caution">
    <text evidence="1">The sequence shown here is derived from an EMBL/GenBank/DDBJ whole genome shotgun (WGS) entry which is preliminary data.</text>
</comment>
<dbReference type="Proteomes" id="UP000886998">
    <property type="component" value="Unassembled WGS sequence"/>
</dbReference>
<sequence length="134" mass="14807">MMNEVEALRKSHGDALEIHEGISHDNELSTFLPDQRDKAVSEVKECSSASLSGSTFTTTVEIHTEGQLPKKRHARSSVKMCQGTGPFHNQSCIYYGPETIEVLESIEIPETEPMRKLKIISDSDSDSSSEIVVV</sequence>
<organism evidence="1 2">
    <name type="scientific">Trichonephila inaurata madagascariensis</name>
    <dbReference type="NCBI Taxonomy" id="2747483"/>
    <lineage>
        <taxon>Eukaryota</taxon>
        <taxon>Metazoa</taxon>
        <taxon>Ecdysozoa</taxon>
        <taxon>Arthropoda</taxon>
        <taxon>Chelicerata</taxon>
        <taxon>Arachnida</taxon>
        <taxon>Araneae</taxon>
        <taxon>Araneomorphae</taxon>
        <taxon>Entelegynae</taxon>
        <taxon>Araneoidea</taxon>
        <taxon>Nephilidae</taxon>
        <taxon>Trichonephila</taxon>
        <taxon>Trichonephila inaurata</taxon>
    </lineage>
</organism>
<gene>
    <name evidence="1" type="ORF">TNIN_117651</name>
</gene>
<evidence type="ECO:0000313" key="2">
    <source>
        <dbReference type="Proteomes" id="UP000886998"/>
    </source>
</evidence>
<proteinExistence type="predicted"/>
<reference evidence="1" key="1">
    <citation type="submission" date="2020-08" db="EMBL/GenBank/DDBJ databases">
        <title>Multicomponent nature underlies the extraordinary mechanical properties of spider dragline silk.</title>
        <authorList>
            <person name="Kono N."/>
            <person name="Nakamura H."/>
            <person name="Mori M."/>
            <person name="Yoshida Y."/>
            <person name="Ohtoshi R."/>
            <person name="Malay A.D."/>
            <person name="Moran D.A.P."/>
            <person name="Tomita M."/>
            <person name="Numata K."/>
            <person name="Arakawa K."/>
        </authorList>
    </citation>
    <scope>NUCLEOTIDE SEQUENCE</scope>
</reference>
<dbReference type="AlphaFoldDB" id="A0A8X6YLS8"/>
<protein>
    <submittedName>
        <fullName evidence="1">Uncharacterized protein</fullName>
    </submittedName>
</protein>
<accession>A0A8X6YLS8</accession>